<protein>
    <submittedName>
        <fullName evidence="1">Uncharacterized protein</fullName>
    </submittedName>
</protein>
<reference evidence="1 2" key="1">
    <citation type="submission" date="2016-10" db="EMBL/GenBank/DDBJ databases">
        <title>Draft genome sequence of Coniochaeta ligniaria NRRL30616, a lignocellulolytic fungus for bioabatement of inhibitors in plant biomass hydrolysates.</title>
        <authorList>
            <consortium name="DOE Joint Genome Institute"/>
            <person name="Jimenez D.J."/>
            <person name="Hector R.E."/>
            <person name="Riley R."/>
            <person name="Sun H."/>
            <person name="Grigoriev I.V."/>
            <person name="Van Elsas J.D."/>
            <person name="Nichols N.N."/>
        </authorList>
    </citation>
    <scope>NUCLEOTIDE SEQUENCE [LARGE SCALE GENOMIC DNA]</scope>
    <source>
        <strain evidence="1 2">NRRL 30616</strain>
    </source>
</reference>
<keyword evidence="2" id="KW-1185">Reference proteome</keyword>
<gene>
    <name evidence="1" type="ORF">CONLIGDRAFT_692503</name>
</gene>
<evidence type="ECO:0000313" key="2">
    <source>
        <dbReference type="Proteomes" id="UP000182658"/>
    </source>
</evidence>
<dbReference type="EMBL" id="KV875104">
    <property type="protein sequence ID" value="OIW24324.1"/>
    <property type="molecule type" value="Genomic_DNA"/>
</dbReference>
<dbReference type="AlphaFoldDB" id="A0A1J7J599"/>
<dbReference type="InParanoid" id="A0A1J7J599"/>
<evidence type="ECO:0000313" key="1">
    <source>
        <dbReference type="EMBL" id="OIW24324.1"/>
    </source>
</evidence>
<dbReference type="Proteomes" id="UP000182658">
    <property type="component" value="Unassembled WGS sequence"/>
</dbReference>
<name>A0A1J7J599_9PEZI</name>
<accession>A0A1J7J599</accession>
<proteinExistence type="predicted"/>
<organism evidence="1 2">
    <name type="scientific">Coniochaeta ligniaria NRRL 30616</name>
    <dbReference type="NCBI Taxonomy" id="1408157"/>
    <lineage>
        <taxon>Eukaryota</taxon>
        <taxon>Fungi</taxon>
        <taxon>Dikarya</taxon>
        <taxon>Ascomycota</taxon>
        <taxon>Pezizomycotina</taxon>
        <taxon>Sordariomycetes</taxon>
        <taxon>Sordariomycetidae</taxon>
        <taxon>Coniochaetales</taxon>
        <taxon>Coniochaetaceae</taxon>
        <taxon>Coniochaeta</taxon>
    </lineage>
</organism>
<sequence length="117" mass="13279">MRLADVDFEHTAQRAELEPYSVILDTDHFDDENPAQVSWNFEHVRDLVVSTGCEVTISDRDWLGIPVVADINRVFNFEVLSFSVSEALSARCPPMTSLGVYIWTLPLYKRTQDNSAS</sequence>